<dbReference type="AlphaFoldDB" id="A0A8S1LBJ2"/>
<dbReference type="Pfam" id="PF00106">
    <property type="entry name" value="adh_short"/>
    <property type="match status" value="1"/>
</dbReference>
<organism evidence="3 4">
    <name type="scientific">Paramecium sonneborni</name>
    <dbReference type="NCBI Taxonomy" id="65129"/>
    <lineage>
        <taxon>Eukaryota</taxon>
        <taxon>Sar</taxon>
        <taxon>Alveolata</taxon>
        <taxon>Ciliophora</taxon>
        <taxon>Intramacronucleata</taxon>
        <taxon>Oligohymenophorea</taxon>
        <taxon>Peniculida</taxon>
        <taxon>Parameciidae</taxon>
        <taxon>Paramecium</taxon>
    </lineage>
</organism>
<reference evidence="3" key="1">
    <citation type="submission" date="2021-01" db="EMBL/GenBank/DDBJ databases">
        <authorList>
            <consortium name="Genoscope - CEA"/>
            <person name="William W."/>
        </authorList>
    </citation>
    <scope>NUCLEOTIDE SEQUENCE</scope>
</reference>
<comment type="caution">
    <text evidence="3">The sequence shown here is derived from an EMBL/GenBank/DDBJ whole genome shotgun (WGS) entry which is preliminary data.</text>
</comment>
<feature type="transmembrane region" description="Helical" evidence="2">
    <location>
        <begin position="6"/>
        <end position="23"/>
    </location>
</feature>
<keyword evidence="4" id="KW-1185">Reference proteome</keyword>
<dbReference type="Proteomes" id="UP000692954">
    <property type="component" value="Unassembled WGS sequence"/>
</dbReference>
<accession>A0A8S1LBJ2</accession>
<evidence type="ECO:0000313" key="3">
    <source>
        <dbReference type="EMBL" id="CAD8065298.1"/>
    </source>
</evidence>
<evidence type="ECO:0000313" key="4">
    <source>
        <dbReference type="Proteomes" id="UP000692954"/>
    </source>
</evidence>
<keyword evidence="2" id="KW-1133">Transmembrane helix</keyword>
<protein>
    <submittedName>
        <fullName evidence="3">Uncharacterized protein</fullName>
    </submittedName>
</protein>
<dbReference type="PANTHER" id="PTHR43157">
    <property type="entry name" value="PHOSPHATIDYLINOSITOL-GLYCAN BIOSYNTHESIS CLASS F PROTEIN-RELATED"/>
    <property type="match status" value="1"/>
</dbReference>
<dbReference type="OrthoDB" id="1274115at2759"/>
<keyword evidence="2" id="KW-0812">Transmembrane</keyword>
<dbReference type="CDD" id="cd05327">
    <property type="entry name" value="retinol-DH_like_SDR_c_like"/>
    <property type="match status" value="1"/>
</dbReference>
<dbReference type="InterPro" id="IPR002347">
    <property type="entry name" value="SDR_fam"/>
</dbReference>
<keyword evidence="1" id="KW-0560">Oxidoreductase</keyword>
<dbReference type="PANTHER" id="PTHR43157:SF31">
    <property type="entry name" value="PHOSPHATIDYLINOSITOL-GLYCAN BIOSYNTHESIS CLASS F PROTEIN"/>
    <property type="match status" value="1"/>
</dbReference>
<sequence>MNNLLYFYIFGGTLVGVTCLYFLKQYINGGVCRIRKDMTGQVILITGGNAGIGAEAAKKLGEMGADIIIGCRDLYKAQQILDQIKSNQRVNQKLIMLKLDLSDLRDIDSFVQQFKALNIQHIDILINNAGIMAPKEYKISKQGFEIQFGTNHIGHFYLSQKLLPFLRNSQNPRLVNVSSMAHKSSDGFDINDLDCKRFSNSSLWSTRYTMKAYSYSKLCNILHATEFTRKYGIPAYSLHPGVVRTDLFNEIYGGWRKVIYFLIYPMWWFFTKSPEQGAQTTLYLSLEDQDNLQNGGYYKDCALATPMFVTKQLATQLWEKSIEMLKDKQFDIQQL</sequence>
<name>A0A8S1LBJ2_9CILI</name>
<evidence type="ECO:0000256" key="2">
    <source>
        <dbReference type="SAM" id="Phobius"/>
    </source>
</evidence>
<proteinExistence type="predicted"/>
<evidence type="ECO:0000256" key="1">
    <source>
        <dbReference type="ARBA" id="ARBA00023002"/>
    </source>
</evidence>
<gene>
    <name evidence="3" type="ORF">PSON_ATCC_30995.1.T0200137</name>
</gene>
<dbReference type="GO" id="GO:0016491">
    <property type="term" value="F:oxidoreductase activity"/>
    <property type="evidence" value="ECO:0007669"/>
    <property type="project" value="UniProtKB-KW"/>
</dbReference>
<dbReference type="EMBL" id="CAJJDN010000020">
    <property type="protein sequence ID" value="CAD8065298.1"/>
    <property type="molecule type" value="Genomic_DNA"/>
</dbReference>
<keyword evidence="2" id="KW-0472">Membrane</keyword>